<organism evidence="1 2">
    <name type="scientific">Pristionchus mayeri</name>
    <dbReference type="NCBI Taxonomy" id="1317129"/>
    <lineage>
        <taxon>Eukaryota</taxon>
        <taxon>Metazoa</taxon>
        <taxon>Ecdysozoa</taxon>
        <taxon>Nematoda</taxon>
        <taxon>Chromadorea</taxon>
        <taxon>Rhabditida</taxon>
        <taxon>Rhabditina</taxon>
        <taxon>Diplogasteromorpha</taxon>
        <taxon>Diplogasteroidea</taxon>
        <taxon>Neodiplogasteridae</taxon>
        <taxon>Pristionchus</taxon>
    </lineage>
</organism>
<protein>
    <submittedName>
        <fullName evidence="1">Uncharacterized protein</fullName>
    </submittedName>
</protein>
<dbReference type="AlphaFoldDB" id="A0AAN5C8P3"/>
<reference evidence="2" key="1">
    <citation type="submission" date="2022-10" db="EMBL/GenBank/DDBJ databases">
        <title>Genome assembly of Pristionchus species.</title>
        <authorList>
            <person name="Yoshida K."/>
            <person name="Sommer R.J."/>
        </authorList>
    </citation>
    <scope>NUCLEOTIDE SEQUENCE [LARGE SCALE GENOMIC DNA]</scope>
    <source>
        <strain evidence="2">RS5460</strain>
    </source>
</reference>
<dbReference type="Proteomes" id="UP001328107">
    <property type="component" value="Unassembled WGS sequence"/>
</dbReference>
<keyword evidence="2" id="KW-1185">Reference proteome</keyword>
<feature type="non-terminal residue" evidence="1">
    <location>
        <position position="1"/>
    </location>
</feature>
<name>A0AAN5C8P3_9BILA</name>
<evidence type="ECO:0000313" key="2">
    <source>
        <dbReference type="Proteomes" id="UP001328107"/>
    </source>
</evidence>
<comment type="caution">
    <text evidence="1">The sequence shown here is derived from an EMBL/GenBank/DDBJ whole genome shotgun (WGS) entry which is preliminary data.</text>
</comment>
<dbReference type="EMBL" id="BTRK01000002">
    <property type="protein sequence ID" value="GMR34805.1"/>
    <property type="molecule type" value="Genomic_DNA"/>
</dbReference>
<evidence type="ECO:0000313" key="1">
    <source>
        <dbReference type="EMBL" id="GMR34805.1"/>
    </source>
</evidence>
<gene>
    <name evidence="1" type="ORF">PMAYCL1PPCAC_05000</name>
</gene>
<accession>A0AAN5C8P3</accession>
<sequence length="123" mass="14347">FLSRVKCNRTMLSTLKESQEIAYFCPIHVADGPIRRRGPRPPDVVPQANEKKMVTQSSRLTFSGTLNRVSQYFGMPSDEKALELFPDYYANHERSFVCNRFTNYYRISPDEPSEARQFFNSLR</sequence>
<feature type="non-terminal residue" evidence="1">
    <location>
        <position position="123"/>
    </location>
</feature>
<proteinExistence type="predicted"/>